<reference evidence="2 3" key="1">
    <citation type="journal article" date="2019" name="Int. J. Syst. Evol. Microbiol.">
        <title>Clostridium fermenticellae sp. nov., isolated from the mud in a fermentation cellar for the production of the Chinese liquor, baijiu.</title>
        <authorList>
            <person name="Xu P.X."/>
            <person name="Chai L.J."/>
            <person name="Qiu T."/>
            <person name="Zhang X.J."/>
            <person name="Lu Z.M."/>
            <person name="Xiao C."/>
            <person name="Wang S.T."/>
            <person name="Shen C.H."/>
            <person name="Shi J.S."/>
            <person name="Xu Z.H."/>
        </authorList>
    </citation>
    <scope>NUCLEOTIDE SEQUENCE [LARGE SCALE GENOMIC DNA]</scope>
    <source>
        <strain evidence="2 3">JN500901</strain>
    </source>
</reference>
<accession>A0A386H7D0</accession>
<gene>
    <name evidence="2" type="ORF">D4Z93_09260</name>
</gene>
<organism evidence="2 3">
    <name type="scientific">Clostridium fermenticellae</name>
    <dbReference type="NCBI Taxonomy" id="2068654"/>
    <lineage>
        <taxon>Bacteria</taxon>
        <taxon>Bacillati</taxon>
        <taxon>Bacillota</taxon>
        <taxon>Clostridia</taxon>
        <taxon>Eubacteriales</taxon>
        <taxon>Clostridiaceae</taxon>
        <taxon>Clostridium</taxon>
    </lineage>
</organism>
<dbReference type="Pfam" id="PF26154">
    <property type="entry name" value="DUF8042"/>
    <property type="match status" value="1"/>
</dbReference>
<dbReference type="AlphaFoldDB" id="A0A386H7D0"/>
<dbReference type="InterPro" id="IPR058355">
    <property type="entry name" value="DUF8042"/>
</dbReference>
<dbReference type="OrthoDB" id="1683192at2"/>
<sequence>MYNLKSGINSAVDKFQGGKENEALKLMPLIIDGMQWTAQAVVLTKDLYKKEIELDEFNQKLKEVAEAIENEDYILVGDLFEYEVIPILDDIHEIVKESV</sequence>
<feature type="domain" description="DUF8042" evidence="1">
    <location>
        <begin position="4"/>
        <end position="97"/>
    </location>
</feature>
<evidence type="ECO:0000313" key="3">
    <source>
        <dbReference type="Proteomes" id="UP000266301"/>
    </source>
</evidence>
<evidence type="ECO:0000313" key="2">
    <source>
        <dbReference type="EMBL" id="AYD41455.1"/>
    </source>
</evidence>
<dbReference type="Proteomes" id="UP000266301">
    <property type="component" value="Chromosome"/>
</dbReference>
<dbReference type="EMBL" id="CP032416">
    <property type="protein sequence ID" value="AYD41455.1"/>
    <property type="molecule type" value="Genomic_DNA"/>
</dbReference>
<proteinExistence type="predicted"/>
<protein>
    <recommendedName>
        <fullName evidence="1">DUF8042 domain-containing protein</fullName>
    </recommendedName>
</protein>
<evidence type="ECO:0000259" key="1">
    <source>
        <dbReference type="Pfam" id="PF26154"/>
    </source>
</evidence>
<name>A0A386H7D0_9CLOT</name>
<dbReference type="KEGG" id="cfer:D4Z93_09260"/>
<keyword evidence="3" id="KW-1185">Reference proteome</keyword>